<evidence type="ECO:0000313" key="6">
    <source>
        <dbReference type="Proteomes" id="UP000019116"/>
    </source>
</evidence>
<dbReference type="PANTHER" id="PTHR26379">
    <property type="entry name" value="BTB/POZ AND MATH DOMAIN-CONTAINING PROTEIN 1"/>
    <property type="match status" value="1"/>
</dbReference>
<dbReference type="OMA" id="MDIWENE"/>
<dbReference type="InterPro" id="IPR008974">
    <property type="entry name" value="TRAF-like"/>
</dbReference>
<reference evidence="5" key="1">
    <citation type="submission" date="2018-08" db="EMBL/GenBank/DDBJ databases">
        <authorList>
            <person name="Rossello M."/>
        </authorList>
    </citation>
    <scope>NUCLEOTIDE SEQUENCE [LARGE SCALE GENOMIC DNA]</scope>
    <source>
        <strain evidence="5">cv. Chinese Spring</strain>
    </source>
</reference>
<comment type="similarity">
    <text evidence="2">Belongs to the Tdpoz family.</text>
</comment>
<dbReference type="Pfam" id="PF24570">
    <property type="entry name" value="BACK_BPM_SPOP"/>
    <property type="match status" value="1"/>
</dbReference>
<dbReference type="AlphaFoldDB" id="A0A077RUA7"/>
<comment type="pathway">
    <text evidence="1">Protein modification; protein ubiquitination.</text>
</comment>
<dbReference type="Gene3D" id="1.25.40.420">
    <property type="match status" value="1"/>
</dbReference>
<dbReference type="PROSITE" id="PS50144">
    <property type="entry name" value="MATH"/>
    <property type="match status" value="1"/>
</dbReference>
<evidence type="ECO:0000259" key="3">
    <source>
        <dbReference type="PROSITE" id="PS50097"/>
    </source>
</evidence>
<dbReference type="OrthoDB" id="6496053at2759"/>
<evidence type="ECO:0000259" key="4">
    <source>
        <dbReference type="PROSITE" id="PS50144"/>
    </source>
</evidence>
<accession>A0A077RUA7</accession>
<dbReference type="CDD" id="cd18280">
    <property type="entry name" value="BTB_POZ_BPM_plant"/>
    <property type="match status" value="1"/>
</dbReference>
<reference evidence="5" key="2">
    <citation type="submission" date="2018-10" db="UniProtKB">
        <authorList>
            <consortium name="EnsemblPlants"/>
        </authorList>
    </citation>
    <scope>IDENTIFICATION</scope>
</reference>
<dbReference type="Proteomes" id="UP000019116">
    <property type="component" value="Chromosome 3B"/>
</dbReference>
<dbReference type="STRING" id="4565.A0A077RUA7"/>
<dbReference type="PANTHER" id="PTHR26379:SF441">
    <property type="entry name" value="BTB DOMAIN-CONTAINING PROTEIN"/>
    <property type="match status" value="1"/>
</dbReference>
<dbReference type="Pfam" id="PF22486">
    <property type="entry name" value="MATH_2"/>
    <property type="match status" value="1"/>
</dbReference>
<dbReference type="InterPro" id="IPR011333">
    <property type="entry name" value="SKP1/BTB/POZ_sf"/>
</dbReference>
<dbReference type="InterPro" id="IPR000210">
    <property type="entry name" value="BTB/POZ_dom"/>
</dbReference>
<name>A0A077RUA7_WHEAT</name>
<dbReference type="InterPro" id="IPR045005">
    <property type="entry name" value="BPM1-6"/>
</dbReference>
<dbReference type="InterPro" id="IPR056423">
    <property type="entry name" value="BACK_BPM_SPOP"/>
</dbReference>
<evidence type="ECO:0008006" key="7">
    <source>
        <dbReference type="Google" id="ProtNLM"/>
    </source>
</evidence>
<dbReference type="GO" id="GO:0016567">
    <property type="term" value="P:protein ubiquitination"/>
    <property type="evidence" value="ECO:0007669"/>
    <property type="project" value="InterPro"/>
</dbReference>
<feature type="domain" description="MATH" evidence="4">
    <location>
        <begin position="53"/>
        <end position="180"/>
    </location>
</feature>
<dbReference type="Gramene" id="TraesCS3B03G0058200.1">
    <property type="protein sequence ID" value="TraesCS3B03G0058200.1.CDS"/>
    <property type="gene ID" value="TraesCS3B03G0058200"/>
</dbReference>
<dbReference type="EnsemblPlants" id="TraesCS3B02G025700.1">
    <property type="protein sequence ID" value="TraesCS3B02G025700.1"/>
    <property type="gene ID" value="TraesCS3B02G025700"/>
</dbReference>
<proteinExistence type="inferred from homology"/>
<dbReference type="SUPFAM" id="SSF54695">
    <property type="entry name" value="POZ domain"/>
    <property type="match status" value="1"/>
</dbReference>
<dbReference type="InterPro" id="IPR002083">
    <property type="entry name" value="MATH/TRAF_dom"/>
</dbReference>
<keyword evidence="6" id="KW-1185">Reference proteome</keyword>
<dbReference type="Gene3D" id="3.30.710.10">
    <property type="entry name" value="Potassium Channel Kv1.1, Chain A"/>
    <property type="match status" value="1"/>
</dbReference>
<dbReference type="CDD" id="cd00121">
    <property type="entry name" value="MATH"/>
    <property type="match status" value="1"/>
</dbReference>
<dbReference type="HOGENOM" id="CLU_004253_2_0_1"/>
<evidence type="ECO:0000256" key="2">
    <source>
        <dbReference type="ARBA" id="ARBA00010846"/>
    </source>
</evidence>
<dbReference type="Gene3D" id="2.60.210.10">
    <property type="entry name" value="Apoptosis, Tumor Necrosis Factor Receptor Associated Protein 2, Chain A"/>
    <property type="match status" value="1"/>
</dbReference>
<organism evidence="5">
    <name type="scientific">Triticum aestivum</name>
    <name type="common">Wheat</name>
    <dbReference type="NCBI Taxonomy" id="4565"/>
    <lineage>
        <taxon>Eukaryota</taxon>
        <taxon>Viridiplantae</taxon>
        <taxon>Streptophyta</taxon>
        <taxon>Embryophyta</taxon>
        <taxon>Tracheophyta</taxon>
        <taxon>Spermatophyta</taxon>
        <taxon>Magnoliopsida</taxon>
        <taxon>Liliopsida</taxon>
        <taxon>Poales</taxon>
        <taxon>Poaceae</taxon>
        <taxon>BOP clade</taxon>
        <taxon>Pooideae</taxon>
        <taxon>Triticodae</taxon>
        <taxon>Triticeae</taxon>
        <taxon>Triticinae</taxon>
        <taxon>Triticum</taxon>
    </lineage>
</organism>
<dbReference type="Gramene" id="TraesCS3B02G025700.1">
    <property type="protein sequence ID" value="TraesCS3B02G025700.1"/>
    <property type="gene ID" value="TraesCS3B02G025700"/>
</dbReference>
<evidence type="ECO:0000313" key="5">
    <source>
        <dbReference type="EnsemblPlants" id="TraesCS3B02G025700.1"/>
    </source>
</evidence>
<evidence type="ECO:0000256" key="1">
    <source>
        <dbReference type="ARBA" id="ARBA00004906"/>
    </source>
</evidence>
<protein>
    <recommendedName>
        <fullName evidence="7">BTB domain-containing protein</fullName>
    </recommendedName>
</protein>
<dbReference type="SUPFAM" id="SSF49599">
    <property type="entry name" value="TRAF domain-like"/>
    <property type="match status" value="1"/>
</dbReference>
<dbReference type="SMART" id="SM00225">
    <property type="entry name" value="BTB"/>
    <property type="match status" value="1"/>
</dbReference>
<dbReference type="PROSITE" id="PS50097">
    <property type="entry name" value="BTB"/>
    <property type="match status" value="1"/>
</dbReference>
<sequence length="387" mass="42875">MAGSGGRCRSPPPVHSAWPADPYATAAPNHWFEATAFPPPPPTPVAAPPPAMIGGGGGRRRDFGSNDGGEYIQSATFAIGGYDWCVRYYPDGETQDCRGYVSIFLELLTRNAKVRAEYEFRLVDSGSALPPSPVTHLFTNNYNTVDPDEDPARYGAHRFMKQQEVKPYVRDDCLEIECEVLVINPITKLEVQDVPPSDLPNHLGKLLDGKRGADVTFEVKGEVFSAHKIMLATRSPVFDAQLYGPMRDVNATSKNIIIKDMEAPVFKALLHFIYTDSLPAMDDIDDGESQDMVKHLLVAADRYAMDRMKMMCEDILCKSFDVETVATTLALADQHHCSKLKYACVEYILSSNRVNAVVASKGYAHLKRSCPAVMFDVFERATKSRKI</sequence>
<dbReference type="Pfam" id="PF00651">
    <property type="entry name" value="BTB"/>
    <property type="match status" value="1"/>
</dbReference>
<dbReference type="SMR" id="A0A077RUA7"/>
<feature type="domain" description="BTB" evidence="3">
    <location>
        <begin position="213"/>
        <end position="282"/>
    </location>
</feature>